<name>A0ABM0PXF8_PRUMU</name>
<gene>
    <name evidence="2" type="primary">LOC103344231</name>
</gene>
<protein>
    <submittedName>
        <fullName evidence="2">Uncharacterized protein LOC103344231</fullName>
    </submittedName>
</protein>
<proteinExistence type="predicted"/>
<evidence type="ECO:0000313" key="2">
    <source>
        <dbReference type="RefSeq" id="XP_008246076.1"/>
    </source>
</evidence>
<accession>A0ABM0PXF8</accession>
<organism evidence="1 2">
    <name type="scientific">Prunus mume</name>
    <name type="common">Japanese apricot</name>
    <name type="synonym">Armeniaca mume</name>
    <dbReference type="NCBI Taxonomy" id="102107"/>
    <lineage>
        <taxon>Eukaryota</taxon>
        <taxon>Viridiplantae</taxon>
        <taxon>Streptophyta</taxon>
        <taxon>Embryophyta</taxon>
        <taxon>Tracheophyta</taxon>
        <taxon>Spermatophyta</taxon>
        <taxon>Magnoliopsida</taxon>
        <taxon>eudicotyledons</taxon>
        <taxon>Gunneridae</taxon>
        <taxon>Pentapetalae</taxon>
        <taxon>rosids</taxon>
        <taxon>fabids</taxon>
        <taxon>Rosales</taxon>
        <taxon>Rosaceae</taxon>
        <taxon>Amygdaloideae</taxon>
        <taxon>Amygdaleae</taxon>
        <taxon>Prunus</taxon>
    </lineage>
</organism>
<reference evidence="1" key="1">
    <citation type="journal article" date="2012" name="Nat. Commun.">
        <title>The genome of Prunus mume.</title>
        <authorList>
            <person name="Zhang Q."/>
            <person name="Chen W."/>
            <person name="Sun L."/>
            <person name="Zhao F."/>
            <person name="Huang B."/>
            <person name="Yang W."/>
            <person name="Tao Y."/>
            <person name="Wang J."/>
            <person name="Yuan Z."/>
            <person name="Fan G."/>
            <person name="Xing Z."/>
            <person name="Han C."/>
            <person name="Pan H."/>
            <person name="Zhong X."/>
            <person name="Shi W."/>
            <person name="Liang X."/>
            <person name="Du D."/>
            <person name="Sun F."/>
            <person name="Xu Z."/>
            <person name="Hao R."/>
            <person name="Lv T."/>
            <person name="Lv Y."/>
            <person name="Zheng Z."/>
            <person name="Sun M."/>
            <person name="Luo L."/>
            <person name="Cai M."/>
            <person name="Gao Y."/>
            <person name="Wang J."/>
            <person name="Yin Y."/>
            <person name="Xu X."/>
            <person name="Cheng T."/>
            <person name="Wang J."/>
        </authorList>
    </citation>
    <scope>NUCLEOTIDE SEQUENCE [LARGE SCALE GENOMIC DNA]</scope>
</reference>
<dbReference type="GeneID" id="103344231"/>
<dbReference type="Proteomes" id="UP000694861">
    <property type="component" value="Unplaced"/>
</dbReference>
<dbReference type="RefSeq" id="XP_008246076.1">
    <property type="nucleotide sequence ID" value="XM_008247854.1"/>
</dbReference>
<evidence type="ECO:0000313" key="1">
    <source>
        <dbReference type="Proteomes" id="UP000694861"/>
    </source>
</evidence>
<sequence>MMRVINHLWSASKRSKQIGIGISSQCQCPGFAASTFCVVPNRVKLYDQETFPPGSSGYMDYAPYEIFDRSKDDGLPQNVYQGTYCDLPATVHYFGRTDSLHVQKWCSIQKACNAGYVLSIKALYATFEGPMIVFTEPVKSSLAHWVTKMKVEQEPLIDRATGYITPAVRSIYRDILTSIMHVHNYTNDCHGNVTLENIWVRRGSTVLGSPICFDPLDQEDQAECVTDTDMFVHVLDIIHDDFLPKELEFFCRILHDNVAVILSLLVLSPFLKTHTEKMRDRFLAVRLFFDSTDSTSRANAVQIYKGYWNLLFANEPECAVMWHTNVTAHNPISSGKDHPVTKDPMTYAVNFIISKWMVDGHPIHFLICVRNCAEHGTHMESEEYFDLLVIEEWPAHLSMLSYLISLHHPRPFLSSFTAFTLEGASLVFQASQYPMKERREWKADKALEQE</sequence>
<keyword evidence="1" id="KW-1185">Reference proteome</keyword>
<reference evidence="2" key="2">
    <citation type="submission" date="2025-08" db="UniProtKB">
        <authorList>
            <consortium name="RefSeq"/>
        </authorList>
    </citation>
    <scope>IDENTIFICATION</scope>
</reference>